<evidence type="ECO:0000313" key="2">
    <source>
        <dbReference type="Proteomes" id="UP000317557"/>
    </source>
</evidence>
<sequence>MYNKGAEVAFFSRIKIRGYIRPSLTGLVSLCSICYARNEPASLGLSGATHQMILRIINTFHRNDWWVDKKGIRG</sequence>
<proteinExistence type="predicted"/>
<evidence type="ECO:0000313" key="1">
    <source>
        <dbReference type="EMBL" id="SMO82251.1"/>
    </source>
</evidence>
<organism evidence="1 2">
    <name type="scientific">Gracilimonas mengyeensis</name>
    <dbReference type="NCBI Taxonomy" id="1302730"/>
    <lineage>
        <taxon>Bacteria</taxon>
        <taxon>Pseudomonadati</taxon>
        <taxon>Balneolota</taxon>
        <taxon>Balneolia</taxon>
        <taxon>Balneolales</taxon>
        <taxon>Balneolaceae</taxon>
        <taxon>Gracilimonas</taxon>
    </lineage>
</organism>
<dbReference type="EMBL" id="FXTP01000011">
    <property type="protein sequence ID" value="SMO82251.1"/>
    <property type="molecule type" value="Genomic_DNA"/>
</dbReference>
<gene>
    <name evidence="1" type="ORF">SAMN06265219_111139</name>
</gene>
<reference evidence="1 2" key="1">
    <citation type="submission" date="2017-05" db="EMBL/GenBank/DDBJ databases">
        <authorList>
            <person name="Varghese N."/>
            <person name="Submissions S."/>
        </authorList>
    </citation>
    <scope>NUCLEOTIDE SEQUENCE [LARGE SCALE GENOMIC DNA]</scope>
    <source>
        <strain evidence="1 2">DSM 21985</strain>
    </source>
</reference>
<dbReference type="AlphaFoldDB" id="A0A521EFJ9"/>
<name>A0A521EFJ9_9BACT</name>
<keyword evidence="2" id="KW-1185">Reference proteome</keyword>
<dbReference type="Proteomes" id="UP000317557">
    <property type="component" value="Unassembled WGS sequence"/>
</dbReference>
<protein>
    <submittedName>
        <fullName evidence="1">Uncharacterized protein</fullName>
    </submittedName>
</protein>
<accession>A0A521EFJ9</accession>